<comment type="caution">
    <text evidence="1">The sequence shown here is derived from an EMBL/GenBank/DDBJ whole genome shotgun (WGS) entry which is preliminary data.</text>
</comment>
<dbReference type="Proteomes" id="UP000494120">
    <property type="component" value="Unassembled WGS sequence"/>
</dbReference>
<accession>A0ABY6YAD5</accession>
<dbReference type="EMBL" id="CABVQG010000084">
    <property type="protein sequence ID" value="VWD49713.1"/>
    <property type="molecule type" value="Genomic_DNA"/>
</dbReference>
<evidence type="ECO:0008006" key="3">
    <source>
        <dbReference type="Google" id="ProtNLM"/>
    </source>
</evidence>
<sequence>MQMIDLRHVRTNACLTQSERLEAELRHMGNANKAQARRKITFLGSHWLLAKNYDGRYVPELTKKGAA</sequence>
<gene>
    <name evidence="1" type="ORF">BLA17378_08629</name>
</gene>
<dbReference type="RefSeq" id="WP_174963561.1">
    <property type="nucleotide sequence ID" value="NZ_CABVQG010000084.1"/>
</dbReference>
<protein>
    <recommendedName>
        <fullName evidence="3">Integrase</fullName>
    </recommendedName>
</protein>
<keyword evidence="2" id="KW-1185">Reference proteome</keyword>
<proteinExistence type="predicted"/>
<name>A0ABY6YAD5_9BURK</name>
<reference evidence="1 2" key="1">
    <citation type="submission" date="2019-09" db="EMBL/GenBank/DDBJ databases">
        <authorList>
            <person name="Depoorter E."/>
        </authorList>
    </citation>
    <scope>NUCLEOTIDE SEQUENCE [LARGE SCALE GENOMIC DNA]</scope>
    <source>
        <strain evidence="1 2">R-17378</strain>
    </source>
</reference>
<evidence type="ECO:0000313" key="1">
    <source>
        <dbReference type="EMBL" id="VWD49713.1"/>
    </source>
</evidence>
<organism evidence="1 2">
    <name type="scientific">Burkholderia aenigmatica</name>
    <dbReference type="NCBI Taxonomy" id="2015348"/>
    <lineage>
        <taxon>Bacteria</taxon>
        <taxon>Pseudomonadati</taxon>
        <taxon>Pseudomonadota</taxon>
        <taxon>Betaproteobacteria</taxon>
        <taxon>Burkholderiales</taxon>
        <taxon>Burkholderiaceae</taxon>
        <taxon>Burkholderia</taxon>
        <taxon>Burkholderia cepacia complex</taxon>
    </lineage>
</organism>
<evidence type="ECO:0000313" key="2">
    <source>
        <dbReference type="Proteomes" id="UP000494120"/>
    </source>
</evidence>